<proteinExistence type="predicted"/>
<name>A0A0B6AFA3_PRIM2</name>
<evidence type="ECO:0000313" key="16">
    <source>
        <dbReference type="EMBL" id="AJI23570.1"/>
    </source>
</evidence>
<dbReference type="GO" id="GO:0005524">
    <property type="term" value="F:ATP binding"/>
    <property type="evidence" value="ECO:0007669"/>
    <property type="project" value="UniProtKB-UniRule"/>
</dbReference>
<evidence type="ECO:0000256" key="6">
    <source>
        <dbReference type="ARBA" id="ARBA00022692"/>
    </source>
</evidence>
<evidence type="ECO:0000256" key="3">
    <source>
        <dbReference type="ARBA" id="ARBA00022475"/>
    </source>
</evidence>
<keyword evidence="12 13" id="KW-0472">Membrane</keyword>
<dbReference type="SUPFAM" id="SSF55874">
    <property type="entry name" value="ATPase domain of HSP90 chaperone/DNA topoisomerase II/histidine kinase"/>
    <property type="match status" value="1"/>
</dbReference>
<dbReference type="GeneID" id="93641780"/>
<dbReference type="PANTHER" id="PTHR24421:SF37">
    <property type="entry name" value="SENSOR HISTIDINE KINASE NARS"/>
    <property type="match status" value="1"/>
</dbReference>
<comment type="catalytic activity">
    <reaction evidence="1 13">
        <text>ATP + protein L-histidine = ADP + protein N-phospho-L-histidine.</text>
        <dbReference type="EC" id="2.7.13.3"/>
    </reaction>
</comment>
<evidence type="ECO:0000256" key="1">
    <source>
        <dbReference type="ARBA" id="ARBA00000085"/>
    </source>
</evidence>
<evidence type="ECO:0000256" key="10">
    <source>
        <dbReference type="ARBA" id="ARBA00022989"/>
    </source>
</evidence>
<accession>A0A0B6AFA3</accession>
<evidence type="ECO:0000259" key="15">
    <source>
        <dbReference type="SMART" id="SM00387"/>
    </source>
</evidence>
<evidence type="ECO:0000256" key="4">
    <source>
        <dbReference type="ARBA" id="ARBA00022553"/>
    </source>
</evidence>
<keyword evidence="7 13" id="KW-0547">Nucleotide-binding</keyword>
<keyword evidence="6 14" id="KW-0812">Transmembrane</keyword>
<dbReference type="RefSeq" id="WP_034653384.1">
    <property type="nucleotide sequence ID" value="NZ_BCVB01000002.1"/>
</dbReference>
<keyword evidence="9 13" id="KW-0067">ATP-binding</keyword>
<feature type="transmembrane region" description="Helical" evidence="14">
    <location>
        <begin position="45"/>
        <end position="71"/>
    </location>
</feature>
<evidence type="ECO:0000256" key="7">
    <source>
        <dbReference type="ARBA" id="ARBA00022741"/>
    </source>
</evidence>
<evidence type="ECO:0000313" key="17">
    <source>
        <dbReference type="Proteomes" id="UP000031829"/>
    </source>
</evidence>
<dbReference type="AlphaFoldDB" id="A0A0B6AFA3"/>
<dbReference type="KEGG" id="bmeg:BG04_3730"/>
<dbReference type="CDD" id="cd16917">
    <property type="entry name" value="HATPase_UhpB-NarQ-NarX-like"/>
    <property type="match status" value="1"/>
</dbReference>
<dbReference type="GO" id="GO:0000155">
    <property type="term" value="F:phosphorelay sensor kinase activity"/>
    <property type="evidence" value="ECO:0007669"/>
    <property type="project" value="UniProtKB-UniRule"/>
</dbReference>
<evidence type="ECO:0000256" key="8">
    <source>
        <dbReference type="ARBA" id="ARBA00022777"/>
    </source>
</evidence>
<keyword evidence="4" id="KW-0597">Phosphoprotein</keyword>
<keyword evidence="8 13" id="KW-0418">Kinase</keyword>
<evidence type="ECO:0000256" key="11">
    <source>
        <dbReference type="ARBA" id="ARBA00023012"/>
    </source>
</evidence>
<dbReference type="Gene3D" id="1.20.5.1930">
    <property type="match status" value="1"/>
</dbReference>
<evidence type="ECO:0000256" key="9">
    <source>
        <dbReference type="ARBA" id="ARBA00022840"/>
    </source>
</evidence>
<evidence type="ECO:0000256" key="2">
    <source>
        <dbReference type="ARBA" id="ARBA00004651"/>
    </source>
</evidence>
<dbReference type="Pfam" id="PF02518">
    <property type="entry name" value="HATPase_c"/>
    <property type="match status" value="1"/>
</dbReference>
<keyword evidence="5 13" id="KW-0808">Transferase</keyword>
<dbReference type="Pfam" id="PF07730">
    <property type="entry name" value="HisKA_3"/>
    <property type="match status" value="1"/>
</dbReference>
<organism evidence="16 17">
    <name type="scientific">Priestia megaterium (strain ATCC 14581 / DSM 32 / CCUG 1817 / JCM 2506 / NBRC 15308 / NCIMB 9376 / NCTC 10342 / NRRL B-14308 / VKM B-512 / Ford 19)</name>
    <name type="common">Bacillus megaterium</name>
    <dbReference type="NCBI Taxonomy" id="1348623"/>
    <lineage>
        <taxon>Bacteria</taxon>
        <taxon>Bacillati</taxon>
        <taxon>Bacillota</taxon>
        <taxon>Bacilli</taxon>
        <taxon>Bacillales</taxon>
        <taxon>Bacillaceae</taxon>
        <taxon>Priestia</taxon>
    </lineage>
</organism>
<feature type="domain" description="Histidine kinase/HSP90-like ATPase" evidence="15">
    <location>
        <begin position="248"/>
        <end position="341"/>
    </location>
</feature>
<dbReference type="Gene3D" id="3.30.565.10">
    <property type="entry name" value="Histidine kinase-like ATPase, C-terminal domain"/>
    <property type="match status" value="1"/>
</dbReference>
<keyword evidence="10 14" id="KW-1133">Transmembrane helix</keyword>
<dbReference type="HOGENOM" id="CLU_000445_20_12_9"/>
<dbReference type="PIRSF" id="PIRSF037431">
    <property type="entry name" value="STHK_LiaS"/>
    <property type="match status" value="1"/>
</dbReference>
<gene>
    <name evidence="16" type="ORF">BG04_3730</name>
</gene>
<feature type="transmembrane region" description="Helical" evidence="14">
    <location>
        <begin position="12"/>
        <end position="33"/>
    </location>
</feature>
<evidence type="ECO:0000256" key="12">
    <source>
        <dbReference type="ARBA" id="ARBA00023136"/>
    </source>
</evidence>
<dbReference type="GO" id="GO:0005886">
    <property type="term" value="C:plasma membrane"/>
    <property type="evidence" value="ECO:0007669"/>
    <property type="project" value="UniProtKB-SubCell"/>
</dbReference>
<evidence type="ECO:0000256" key="5">
    <source>
        <dbReference type="ARBA" id="ARBA00022679"/>
    </source>
</evidence>
<reference evidence="16 17" key="1">
    <citation type="journal article" date="2015" name="Genome Announc.">
        <title>Complete genome sequences for 35 biothreat assay-relevant bacillus species.</title>
        <authorList>
            <person name="Johnson S.L."/>
            <person name="Daligault H.E."/>
            <person name="Davenport K.W."/>
            <person name="Jaissle J."/>
            <person name="Frey K.G."/>
            <person name="Ladner J.T."/>
            <person name="Broomall S.M."/>
            <person name="Bishop-Lilly K.A."/>
            <person name="Bruce D.C."/>
            <person name="Gibbons H.S."/>
            <person name="Coyne S.R."/>
            <person name="Lo C.C."/>
            <person name="Meincke L."/>
            <person name="Munk A.C."/>
            <person name="Koroleva G.I."/>
            <person name="Rosenzweig C.N."/>
            <person name="Palacios G.F."/>
            <person name="Redden C.L."/>
            <person name="Minogue T.D."/>
            <person name="Chain P.S."/>
        </authorList>
    </citation>
    <scope>NUCLEOTIDE SEQUENCE [LARGE SCALE GENOMIC DNA]</scope>
    <source>
        <strain evidence="17">ATCC 14581 / DSM 32 / JCM 2506 / NBRC 15308 / NCIMB 9376 / NCTC 10342 / NRRL B-14308 / VKM B-512</strain>
    </source>
</reference>
<evidence type="ECO:0000256" key="13">
    <source>
        <dbReference type="PIRNR" id="PIRNR037431"/>
    </source>
</evidence>
<dbReference type="Proteomes" id="UP000031829">
    <property type="component" value="Chromosome"/>
</dbReference>
<dbReference type="InterPro" id="IPR017202">
    <property type="entry name" value="LiaS/VraS"/>
</dbReference>
<dbReference type="GO" id="GO:0046983">
    <property type="term" value="F:protein dimerization activity"/>
    <property type="evidence" value="ECO:0007669"/>
    <property type="project" value="InterPro"/>
</dbReference>
<dbReference type="InterPro" id="IPR011712">
    <property type="entry name" value="Sig_transdc_His_kin_sub3_dim/P"/>
</dbReference>
<sequence>MSILQRQLLWGIFLSFFVFVSVLLTVFFAYPVFQLSDLWKTSVLGMPFVLFSFSLSLTIGSVIGGIMGFMWRQQWTYVENRLYEIENGHRHMSANEPLIQETSRIISRLNKVDYKMILQAQQSQKMATEKVENQQKQVQEIVSQERNRLARELHDSVSQQLFAASMLMSAITESNLTLQDSEAKQLKMVEKMINQSQLEMRALLLHLRPAALKGKSLQAGMKELMNELAQKVPLELNWKIEAFELDKGIEDHLFRILQESVSNTLRHANATALDVLLIKRDFSIILRIVDNGVGFDVEKEKVGSYGLQNMYERAIEIGGLLKIISLPDKGTKLEVKVPLVEREEKQND</sequence>
<comment type="subcellular location">
    <subcellularLocation>
        <location evidence="2 13">Cell membrane</location>
        <topology evidence="2 13">Multi-pass membrane protein</topology>
    </subcellularLocation>
</comment>
<dbReference type="InterPro" id="IPR036890">
    <property type="entry name" value="HATPase_C_sf"/>
</dbReference>
<dbReference type="PANTHER" id="PTHR24421">
    <property type="entry name" value="NITRATE/NITRITE SENSOR PROTEIN NARX-RELATED"/>
    <property type="match status" value="1"/>
</dbReference>
<dbReference type="EC" id="2.7.13.3" evidence="13"/>
<dbReference type="EMBL" id="CP009920">
    <property type="protein sequence ID" value="AJI23570.1"/>
    <property type="molecule type" value="Genomic_DNA"/>
</dbReference>
<evidence type="ECO:0000256" key="14">
    <source>
        <dbReference type="SAM" id="Phobius"/>
    </source>
</evidence>
<keyword evidence="3 13" id="KW-1003">Cell membrane</keyword>
<dbReference type="SMART" id="SM00387">
    <property type="entry name" value="HATPase_c"/>
    <property type="match status" value="1"/>
</dbReference>
<protein>
    <recommendedName>
        <fullName evidence="13">Sensor histidine kinase</fullName>
        <ecNumber evidence="13">2.7.13.3</ecNumber>
    </recommendedName>
</protein>
<dbReference type="InterPro" id="IPR050482">
    <property type="entry name" value="Sensor_HK_TwoCompSys"/>
</dbReference>
<dbReference type="InterPro" id="IPR003594">
    <property type="entry name" value="HATPase_dom"/>
</dbReference>
<keyword evidence="11 13" id="KW-0902">Two-component regulatory system</keyword>